<comment type="catalytic activity">
    <reaction evidence="13">
        <text>(S)-dihydroorotate + a quinone = orotate + a quinol</text>
        <dbReference type="Rhea" id="RHEA:30187"/>
        <dbReference type="ChEBI" id="CHEBI:24646"/>
        <dbReference type="ChEBI" id="CHEBI:30839"/>
        <dbReference type="ChEBI" id="CHEBI:30864"/>
        <dbReference type="ChEBI" id="CHEBI:132124"/>
        <dbReference type="EC" id="1.3.5.2"/>
    </reaction>
</comment>
<dbReference type="EC" id="1.3.5.2" evidence="6 14"/>
<evidence type="ECO:0000256" key="2">
    <source>
        <dbReference type="ARBA" id="ARBA00003125"/>
    </source>
</evidence>
<dbReference type="NCBIfam" id="NF003652">
    <property type="entry name" value="PRK05286.2-5"/>
    <property type="match status" value="1"/>
</dbReference>
<evidence type="ECO:0000256" key="9">
    <source>
        <dbReference type="ARBA" id="ARBA00022643"/>
    </source>
</evidence>
<keyword evidence="12" id="KW-0472">Membrane</keyword>
<dbReference type="GO" id="GO:0006207">
    <property type="term" value="P:'de novo' pyrimidine nucleobase biosynthetic process"/>
    <property type="evidence" value="ECO:0007669"/>
    <property type="project" value="UniProtKB-UniRule"/>
</dbReference>
<dbReference type="PROSITE" id="PS00911">
    <property type="entry name" value="DHODEHASE_1"/>
    <property type="match status" value="1"/>
</dbReference>
<evidence type="ECO:0000256" key="6">
    <source>
        <dbReference type="ARBA" id="ARBA00012791"/>
    </source>
</evidence>
<evidence type="ECO:0000256" key="4">
    <source>
        <dbReference type="ARBA" id="ARBA00005161"/>
    </source>
</evidence>
<dbReference type="EMBL" id="MHNL01000006">
    <property type="protein sequence ID" value="OGZ45579.1"/>
    <property type="molecule type" value="Genomic_DNA"/>
</dbReference>
<reference evidence="16 17" key="1">
    <citation type="journal article" date="2016" name="Nat. Commun.">
        <title>Thousands of microbial genomes shed light on interconnected biogeochemical processes in an aquifer system.</title>
        <authorList>
            <person name="Anantharaman K."/>
            <person name="Brown C.T."/>
            <person name="Hug L.A."/>
            <person name="Sharon I."/>
            <person name="Castelle C.J."/>
            <person name="Probst A.J."/>
            <person name="Thomas B.C."/>
            <person name="Singh A."/>
            <person name="Wilkins M.J."/>
            <person name="Karaoz U."/>
            <person name="Brodie E.L."/>
            <person name="Williams K.H."/>
            <person name="Hubbard S.S."/>
            <person name="Banfield J.F."/>
        </authorList>
    </citation>
    <scope>NUCLEOTIDE SEQUENCE [LARGE SCALE GENOMIC DNA]</scope>
</reference>
<dbReference type="Proteomes" id="UP000177785">
    <property type="component" value="Unassembled WGS sequence"/>
</dbReference>
<evidence type="ECO:0000313" key="16">
    <source>
        <dbReference type="EMBL" id="OGZ45579.1"/>
    </source>
</evidence>
<evidence type="ECO:0000256" key="1">
    <source>
        <dbReference type="ARBA" id="ARBA00001917"/>
    </source>
</evidence>
<dbReference type="InterPro" id="IPR005720">
    <property type="entry name" value="Dihydroorotate_DH_cat"/>
</dbReference>
<name>A0A1G2G5P6_9BACT</name>
<sequence length="357" mass="40052">MTLWEGLIRRYLFRKEAEDAHTATIRMLKWFQDNDMLGLLKFLFRSPYHDMPKELFGVGWQNPIGLAAGFDKQGEVLPALFALGVGSVEVGTITPEPQDGNERPRLFRYPEHHAAINRYGFNSEGVHAVLQNVTRTRREYAVHDYSVGFSVGKNKVTDDVRAVEDYLKVLRFVSRIIRKNDYVQINISSPNTPGLRDIFDHLDDFLARLMEGVGVIRGLDRVPFVLKVPPDSLTEMDYQHVVDAASTHGFVGIEATNTTTDPNIKSRYGLSEVGGLSGEPLRERSNGVLSYMREAARERGVDLVGVGGISSGEHVSEKRQFGANAVQLYTGLVFRGPILIHEALAEWRYQDAQGAYL</sequence>
<comment type="function">
    <text evidence="2">Catalyzes the conversion of dihydroorotate to orotate with quinone as electron acceptor.</text>
</comment>
<comment type="caution">
    <text evidence="16">The sequence shown here is derived from an EMBL/GenBank/DDBJ whole genome shotgun (WGS) entry which is preliminary data.</text>
</comment>
<evidence type="ECO:0000256" key="5">
    <source>
        <dbReference type="ARBA" id="ARBA00005359"/>
    </source>
</evidence>
<dbReference type="GO" id="GO:0106430">
    <property type="term" value="F:dihydroorotate dehydrogenase (quinone) activity"/>
    <property type="evidence" value="ECO:0007669"/>
    <property type="project" value="UniProtKB-EC"/>
</dbReference>
<organism evidence="16 17">
    <name type="scientific">Candidatus Ryanbacteria bacterium RIFCSPHIGHO2_01_FULL_48_27</name>
    <dbReference type="NCBI Taxonomy" id="1802115"/>
    <lineage>
        <taxon>Bacteria</taxon>
        <taxon>Candidatus Ryaniibacteriota</taxon>
    </lineage>
</organism>
<dbReference type="InterPro" id="IPR001295">
    <property type="entry name" value="Dihydroorotate_DH_CS"/>
</dbReference>
<dbReference type="Pfam" id="PF01180">
    <property type="entry name" value="DHO_dh"/>
    <property type="match status" value="1"/>
</dbReference>
<comment type="similarity">
    <text evidence="5">Belongs to the dihydroorotate dehydrogenase family. Type 2 subfamily.</text>
</comment>
<dbReference type="Gene3D" id="3.20.20.70">
    <property type="entry name" value="Aldolase class I"/>
    <property type="match status" value="1"/>
</dbReference>
<evidence type="ECO:0000256" key="7">
    <source>
        <dbReference type="ARBA" id="ARBA00018366"/>
    </source>
</evidence>
<comment type="pathway">
    <text evidence="4">Pyrimidine metabolism; UMP biosynthesis via de novo pathway; orotate from (S)-dihydroorotate (quinone route): step 1/1.</text>
</comment>
<evidence type="ECO:0000256" key="10">
    <source>
        <dbReference type="ARBA" id="ARBA00022975"/>
    </source>
</evidence>
<comment type="subcellular location">
    <subcellularLocation>
        <location evidence="3">Membrane</location>
    </subcellularLocation>
</comment>
<evidence type="ECO:0000256" key="3">
    <source>
        <dbReference type="ARBA" id="ARBA00004370"/>
    </source>
</evidence>
<evidence type="ECO:0000256" key="12">
    <source>
        <dbReference type="ARBA" id="ARBA00023136"/>
    </source>
</evidence>
<keyword evidence="10" id="KW-0665">Pyrimidine biosynthesis</keyword>
<feature type="domain" description="Dihydroorotate dehydrogenase catalytic" evidence="15">
    <location>
        <begin position="54"/>
        <end position="342"/>
    </location>
</feature>
<dbReference type="PANTHER" id="PTHR48109:SF4">
    <property type="entry name" value="DIHYDROOROTATE DEHYDROGENASE (QUINONE), MITOCHONDRIAL"/>
    <property type="match status" value="1"/>
</dbReference>
<evidence type="ECO:0000256" key="11">
    <source>
        <dbReference type="ARBA" id="ARBA00023002"/>
    </source>
</evidence>
<comment type="cofactor">
    <cofactor evidence="1">
        <name>FMN</name>
        <dbReference type="ChEBI" id="CHEBI:58210"/>
    </cofactor>
</comment>
<evidence type="ECO:0000256" key="8">
    <source>
        <dbReference type="ARBA" id="ARBA00022630"/>
    </source>
</evidence>
<dbReference type="UniPathway" id="UPA00070">
    <property type="reaction ID" value="UER00946"/>
</dbReference>
<proteinExistence type="inferred from homology"/>
<keyword evidence="11" id="KW-0560">Oxidoreductase</keyword>
<gene>
    <name evidence="16" type="ORF">A2756_00600</name>
</gene>
<evidence type="ECO:0000259" key="15">
    <source>
        <dbReference type="Pfam" id="PF01180"/>
    </source>
</evidence>
<dbReference type="GO" id="GO:0016020">
    <property type="term" value="C:membrane"/>
    <property type="evidence" value="ECO:0007669"/>
    <property type="project" value="UniProtKB-SubCell"/>
</dbReference>
<dbReference type="InterPro" id="IPR013785">
    <property type="entry name" value="Aldolase_TIM"/>
</dbReference>
<dbReference type="SUPFAM" id="SSF51395">
    <property type="entry name" value="FMN-linked oxidoreductases"/>
    <property type="match status" value="1"/>
</dbReference>
<keyword evidence="8" id="KW-0285">Flavoprotein</keyword>
<dbReference type="InterPro" id="IPR005719">
    <property type="entry name" value="Dihydroorotate_DH_2"/>
</dbReference>
<dbReference type="NCBIfam" id="TIGR01036">
    <property type="entry name" value="pyrD_sub2"/>
    <property type="match status" value="1"/>
</dbReference>
<accession>A0A1G2G5P6</accession>
<evidence type="ECO:0000256" key="13">
    <source>
        <dbReference type="ARBA" id="ARBA00048639"/>
    </source>
</evidence>
<dbReference type="InterPro" id="IPR050074">
    <property type="entry name" value="DHO_dehydrogenase"/>
</dbReference>
<keyword evidence="9" id="KW-0288">FMN</keyword>
<evidence type="ECO:0000256" key="14">
    <source>
        <dbReference type="NCBIfam" id="TIGR01036"/>
    </source>
</evidence>
<dbReference type="STRING" id="1802115.A2756_00600"/>
<dbReference type="AlphaFoldDB" id="A0A1G2G5P6"/>
<protein>
    <recommendedName>
        <fullName evidence="7 14">Dihydroorotate dehydrogenase (quinone)</fullName>
        <ecNumber evidence="6 14">1.3.5.2</ecNumber>
    </recommendedName>
</protein>
<evidence type="ECO:0000313" key="17">
    <source>
        <dbReference type="Proteomes" id="UP000177785"/>
    </source>
</evidence>
<dbReference type="CDD" id="cd04738">
    <property type="entry name" value="DHOD_2_like"/>
    <property type="match status" value="1"/>
</dbReference>
<dbReference type="GO" id="GO:0044205">
    <property type="term" value="P:'de novo' UMP biosynthetic process"/>
    <property type="evidence" value="ECO:0007669"/>
    <property type="project" value="UniProtKB-UniPathway"/>
</dbReference>
<dbReference type="GO" id="GO:0005737">
    <property type="term" value="C:cytoplasm"/>
    <property type="evidence" value="ECO:0007669"/>
    <property type="project" value="InterPro"/>
</dbReference>
<dbReference type="PANTHER" id="PTHR48109">
    <property type="entry name" value="DIHYDROOROTATE DEHYDROGENASE (QUINONE), MITOCHONDRIAL-RELATED"/>
    <property type="match status" value="1"/>
</dbReference>